<protein>
    <submittedName>
        <fullName evidence="15">TonB-dependent receptor-like superfamily protein</fullName>
    </submittedName>
</protein>
<dbReference type="AlphaFoldDB" id="A0A975BVJ9"/>
<evidence type="ECO:0000313" key="15">
    <source>
        <dbReference type="EMBL" id="QTA92539.1"/>
    </source>
</evidence>
<dbReference type="PROSITE" id="PS52016">
    <property type="entry name" value="TONB_DEPENDENT_REC_3"/>
    <property type="match status" value="1"/>
</dbReference>
<keyword evidence="2 10" id="KW-0813">Transport</keyword>
<comment type="similarity">
    <text evidence="10 11">Belongs to the TonB-dependent receptor family.</text>
</comment>
<dbReference type="PANTHER" id="PTHR30069">
    <property type="entry name" value="TONB-DEPENDENT OUTER MEMBRANE RECEPTOR"/>
    <property type="match status" value="1"/>
</dbReference>
<dbReference type="InterPro" id="IPR000531">
    <property type="entry name" value="Beta-barrel_TonB"/>
</dbReference>
<feature type="signal peptide" evidence="12">
    <location>
        <begin position="1"/>
        <end position="21"/>
    </location>
</feature>
<comment type="subcellular location">
    <subcellularLocation>
        <location evidence="1 10">Cell outer membrane</location>
        <topology evidence="1 10">Multi-pass membrane protein</topology>
    </subcellularLocation>
</comment>
<evidence type="ECO:0000256" key="11">
    <source>
        <dbReference type="RuleBase" id="RU003357"/>
    </source>
</evidence>
<dbReference type="GO" id="GO:0015344">
    <property type="term" value="F:siderophore uptake transmembrane transporter activity"/>
    <property type="evidence" value="ECO:0007669"/>
    <property type="project" value="TreeGrafter"/>
</dbReference>
<gene>
    <name evidence="15" type="ORF">dnm_086220</name>
</gene>
<dbReference type="InterPro" id="IPR012910">
    <property type="entry name" value="Plug_dom"/>
</dbReference>
<evidence type="ECO:0000256" key="4">
    <source>
        <dbReference type="ARBA" id="ARBA00022692"/>
    </source>
</evidence>
<dbReference type="Gene3D" id="2.40.170.20">
    <property type="entry name" value="TonB-dependent receptor, beta-barrel domain"/>
    <property type="match status" value="1"/>
</dbReference>
<evidence type="ECO:0000313" key="16">
    <source>
        <dbReference type="Proteomes" id="UP000663722"/>
    </source>
</evidence>
<evidence type="ECO:0000256" key="2">
    <source>
        <dbReference type="ARBA" id="ARBA00022448"/>
    </source>
</evidence>
<reference evidence="15" key="1">
    <citation type="journal article" date="2021" name="Microb. Physiol.">
        <title>Proteogenomic Insights into the Physiology of Marine, Sulfate-Reducing, Filamentous Desulfonema limicola and Desulfonema magnum.</title>
        <authorList>
            <person name="Schnaars V."/>
            <person name="Wohlbrand L."/>
            <person name="Scheve S."/>
            <person name="Hinrichs C."/>
            <person name="Reinhardt R."/>
            <person name="Rabus R."/>
        </authorList>
    </citation>
    <scope>NUCLEOTIDE SEQUENCE</scope>
    <source>
        <strain evidence="15">4be13</strain>
    </source>
</reference>
<evidence type="ECO:0000259" key="13">
    <source>
        <dbReference type="Pfam" id="PF00593"/>
    </source>
</evidence>
<keyword evidence="3 10" id="KW-1134">Transmembrane beta strand</keyword>
<evidence type="ECO:0000256" key="12">
    <source>
        <dbReference type="SAM" id="SignalP"/>
    </source>
</evidence>
<dbReference type="Gene3D" id="2.170.130.10">
    <property type="entry name" value="TonB-dependent receptor, plug domain"/>
    <property type="match status" value="1"/>
</dbReference>
<organism evidence="15 16">
    <name type="scientific">Desulfonema magnum</name>
    <dbReference type="NCBI Taxonomy" id="45655"/>
    <lineage>
        <taxon>Bacteria</taxon>
        <taxon>Pseudomonadati</taxon>
        <taxon>Thermodesulfobacteriota</taxon>
        <taxon>Desulfobacteria</taxon>
        <taxon>Desulfobacterales</taxon>
        <taxon>Desulfococcaceae</taxon>
        <taxon>Desulfonema</taxon>
    </lineage>
</organism>
<keyword evidence="9 10" id="KW-0998">Cell outer membrane</keyword>
<feature type="chain" id="PRO_5038053467" evidence="12">
    <location>
        <begin position="22"/>
        <end position="753"/>
    </location>
</feature>
<feature type="domain" description="TonB-dependent receptor plug" evidence="14">
    <location>
        <begin position="60"/>
        <end position="158"/>
    </location>
</feature>
<dbReference type="Pfam" id="PF00593">
    <property type="entry name" value="TonB_dep_Rec_b-barrel"/>
    <property type="match status" value="1"/>
</dbReference>
<evidence type="ECO:0000256" key="7">
    <source>
        <dbReference type="ARBA" id="ARBA00023136"/>
    </source>
</evidence>
<evidence type="ECO:0000256" key="8">
    <source>
        <dbReference type="ARBA" id="ARBA00023170"/>
    </source>
</evidence>
<dbReference type="EMBL" id="CP061800">
    <property type="protein sequence ID" value="QTA92539.1"/>
    <property type="molecule type" value="Genomic_DNA"/>
</dbReference>
<dbReference type="KEGG" id="dmm:dnm_086220"/>
<dbReference type="PANTHER" id="PTHR30069:SF29">
    <property type="entry name" value="HEMOGLOBIN AND HEMOGLOBIN-HAPTOGLOBIN-BINDING PROTEIN 1-RELATED"/>
    <property type="match status" value="1"/>
</dbReference>
<keyword evidence="7 10" id="KW-0472">Membrane</keyword>
<keyword evidence="16" id="KW-1185">Reference proteome</keyword>
<accession>A0A975BVJ9</accession>
<evidence type="ECO:0000256" key="10">
    <source>
        <dbReference type="PROSITE-ProRule" id="PRU01360"/>
    </source>
</evidence>
<evidence type="ECO:0000259" key="14">
    <source>
        <dbReference type="Pfam" id="PF07715"/>
    </source>
</evidence>
<dbReference type="SUPFAM" id="SSF56935">
    <property type="entry name" value="Porins"/>
    <property type="match status" value="1"/>
</dbReference>
<dbReference type="InterPro" id="IPR037066">
    <property type="entry name" value="Plug_dom_sf"/>
</dbReference>
<keyword evidence="4 10" id="KW-0812">Transmembrane</keyword>
<keyword evidence="8 15" id="KW-0675">Receptor</keyword>
<evidence type="ECO:0000256" key="1">
    <source>
        <dbReference type="ARBA" id="ARBA00004571"/>
    </source>
</evidence>
<evidence type="ECO:0000256" key="9">
    <source>
        <dbReference type="ARBA" id="ARBA00023237"/>
    </source>
</evidence>
<keyword evidence="5 12" id="KW-0732">Signal</keyword>
<sequence>MRIIIKFIVILCAVHATQAFSQNNPFISERDAEIDAEFKWLRAETVVITAIATKTPKVALDAPGSVSVITDEEIQSFISEHPYKALSRTEGVWPRAYRGLADYWSRPVMRGHRALVQVDGVNWHDYGYYVHTGSIPMPDVERIDVVRGPFSALYGTLAQTAVINYTTAIPIGMEIDASASYGDWDSRFYSFRFADRPFADGFFYSFSFKSRTSDGYETTPSYKNFTSVTDSADPSIPVVTGWEKDISPSNGKERYKIGHQGDNWYEDYGVFFKTGYEFSYDTKLWYSLNISEFEYGWRDGRSLLRDSSGKTLYEGDAYIQDTGETYALTLSPFNFTSDPKTKECIAQTLHFNHSVPDRVDIAAVFGFNDKESGTHYVSKSRYKVEDNYLAQADITATFHFSDNKTLITLGLSGVREKATVTDKNLSDCYDKESDVSVREATSGVNHTFGSFIQAEYSPTDFLTAYLGGRYDHWWGSDANYSNIDGEHIEYEDTDDGKFSPKISLVYRPAENGSIRASYGEAFTAPSLYYRTSVYYWEGGGTLSVSNPNPDLGPTTNQSWEIGTEWEFLERKIRFKATYFENYFEDMIVNEDKTTTLEDGTILKERMHVNAEEAEVKGIETAVEALLPYNFKAGLFYAYNWSEYTKTQNASKKGWEVDETPTDMWSAWLGYYGKHLEAAVNYRYCDSRYDDEKNKAEETYGADDDYHLVDAKVTFKPADHVSVSVGVDNLFDEEYYEYYRGAGRYWLGTLSVSF</sequence>
<dbReference type="InterPro" id="IPR036942">
    <property type="entry name" value="Beta-barrel_TonB_sf"/>
</dbReference>
<feature type="domain" description="TonB-dependent receptor-like beta-barrel" evidence="13">
    <location>
        <begin position="222"/>
        <end position="729"/>
    </location>
</feature>
<dbReference type="Proteomes" id="UP000663722">
    <property type="component" value="Chromosome"/>
</dbReference>
<dbReference type="GO" id="GO:0044718">
    <property type="term" value="P:siderophore transmembrane transport"/>
    <property type="evidence" value="ECO:0007669"/>
    <property type="project" value="TreeGrafter"/>
</dbReference>
<dbReference type="GO" id="GO:0009279">
    <property type="term" value="C:cell outer membrane"/>
    <property type="evidence" value="ECO:0007669"/>
    <property type="project" value="UniProtKB-SubCell"/>
</dbReference>
<evidence type="ECO:0000256" key="3">
    <source>
        <dbReference type="ARBA" id="ARBA00022452"/>
    </source>
</evidence>
<dbReference type="RefSeq" id="WP_207679863.1">
    <property type="nucleotide sequence ID" value="NZ_CP061800.1"/>
</dbReference>
<dbReference type="Pfam" id="PF07715">
    <property type="entry name" value="Plug"/>
    <property type="match status" value="1"/>
</dbReference>
<dbReference type="CDD" id="cd01347">
    <property type="entry name" value="ligand_gated_channel"/>
    <property type="match status" value="1"/>
</dbReference>
<keyword evidence="6 11" id="KW-0798">TonB box</keyword>
<evidence type="ECO:0000256" key="5">
    <source>
        <dbReference type="ARBA" id="ARBA00022729"/>
    </source>
</evidence>
<proteinExistence type="inferred from homology"/>
<name>A0A975BVJ9_9BACT</name>
<evidence type="ECO:0000256" key="6">
    <source>
        <dbReference type="ARBA" id="ARBA00023077"/>
    </source>
</evidence>
<dbReference type="InterPro" id="IPR039426">
    <property type="entry name" value="TonB-dep_rcpt-like"/>
</dbReference>